<sequence>MPAHVRTDCVLPMTDDYMQNIVRGEKTYEFRRYRIPASVERIWFYLNAPLSRIAYVCEIDPAVTRNEGDPKLPEDGLGNKEYNTFHKDWRGYDFAYRVRSVYEILEPITLAKMKSHYGCGGAPRGLIYLPETIANEVSWRAQKCIIPRIDKKAPDLTLRSGDKRPAPVDGDGDVDSAEASELQPRKVCFVFPPWPV</sequence>
<dbReference type="InterPro" id="IPR015947">
    <property type="entry name" value="PUA-like_sf"/>
</dbReference>
<gene>
    <name evidence="2" type="ORF">GGX14DRAFT_380209</name>
</gene>
<evidence type="ECO:0000313" key="3">
    <source>
        <dbReference type="Proteomes" id="UP001219525"/>
    </source>
</evidence>
<dbReference type="Proteomes" id="UP001219525">
    <property type="component" value="Unassembled WGS sequence"/>
</dbReference>
<evidence type="ECO:0000256" key="1">
    <source>
        <dbReference type="SAM" id="MobiDB-lite"/>
    </source>
</evidence>
<dbReference type="SUPFAM" id="SSF88697">
    <property type="entry name" value="PUA domain-like"/>
    <property type="match status" value="1"/>
</dbReference>
<organism evidence="2 3">
    <name type="scientific">Mycena pura</name>
    <dbReference type="NCBI Taxonomy" id="153505"/>
    <lineage>
        <taxon>Eukaryota</taxon>
        <taxon>Fungi</taxon>
        <taxon>Dikarya</taxon>
        <taxon>Basidiomycota</taxon>
        <taxon>Agaricomycotina</taxon>
        <taxon>Agaricomycetes</taxon>
        <taxon>Agaricomycetidae</taxon>
        <taxon>Agaricales</taxon>
        <taxon>Marasmiineae</taxon>
        <taxon>Mycenaceae</taxon>
        <taxon>Mycena</taxon>
    </lineage>
</organism>
<dbReference type="EMBL" id="JARJCW010000121">
    <property type="protein sequence ID" value="KAJ7192327.1"/>
    <property type="molecule type" value="Genomic_DNA"/>
</dbReference>
<comment type="caution">
    <text evidence="2">The sequence shown here is derived from an EMBL/GenBank/DDBJ whole genome shotgun (WGS) entry which is preliminary data.</text>
</comment>
<dbReference type="AlphaFoldDB" id="A0AAD6XZN8"/>
<accession>A0AAD6XZN8</accession>
<name>A0AAD6XZN8_9AGAR</name>
<reference evidence="2" key="1">
    <citation type="submission" date="2023-03" db="EMBL/GenBank/DDBJ databases">
        <title>Massive genome expansion in bonnet fungi (Mycena s.s.) driven by repeated elements and novel gene families across ecological guilds.</title>
        <authorList>
            <consortium name="Lawrence Berkeley National Laboratory"/>
            <person name="Harder C.B."/>
            <person name="Miyauchi S."/>
            <person name="Viragh M."/>
            <person name="Kuo A."/>
            <person name="Thoen E."/>
            <person name="Andreopoulos B."/>
            <person name="Lu D."/>
            <person name="Skrede I."/>
            <person name="Drula E."/>
            <person name="Henrissat B."/>
            <person name="Morin E."/>
            <person name="Kohler A."/>
            <person name="Barry K."/>
            <person name="LaButti K."/>
            <person name="Morin E."/>
            <person name="Salamov A."/>
            <person name="Lipzen A."/>
            <person name="Mereny Z."/>
            <person name="Hegedus B."/>
            <person name="Baldrian P."/>
            <person name="Stursova M."/>
            <person name="Weitz H."/>
            <person name="Taylor A."/>
            <person name="Grigoriev I.V."/>
            <person name="Nagy L.G."/>
            <person name="Martin F."/>
            <person name="Kauserud H."/>
        </authorList>
    </citation>
    <scope>NUCLEOTIDE SEQUENCE</scope>
    <source>
        <strain evidence="2">9144</strain>
    </source>
</reference>
<feature type="compositionally biased region" description="Basic and acidic residues" evidence="1">
    <location>
        <begin position="156"/>
        <end position="166"/>
    </location>
</feature>
<protein>
    <recommendedName>
        <fullName evidence="4">ASCH domain-containing protein</fullName>
    </recommendedName>
</protein>
<feature type="region of interest" description="Disordered" evidence="1">
    <location>
        <begin position="156"/>
        <end position="180"/>
    </location>
</feature>
<evidence type="ECO:0008006" key="4">
    <source>
        <dbReference type="Google" id="ProtNLM"/>
    </source>
</evidence>
<keyword evidence="3" id="KW-1185">Reference proteome</keyword>
<proteinExistence type="predicted"/>
<evidence type="ECO:0000313" key="2">
    <source>
        <dbReference type="EMBL" id="KAJ7192327.1"/>
    </source>
</evidence>